<dbReference type="AlphaFoldDB" id="A0A6G9H6U6"/>
<dbReference type="KEGG" id="slia:HA039_31735"/>
<keyword evidence="4" id="KW-1185">Reference proteome</keyword>
<feature type="domain" description="Zinc finger CGNR" evidence="2">
    <location>
        <begin position="181"/>
        <end position="220"/>
    </location>
</feature>
<sequence length="227" mass="24316">MDSSTPPPAAAPPGARPAPPPPLLGEPLPVELMNTVWADREGEYDALLDAGDLARWLRSVDARFSPPLDLGGPEAEASVPAPDRPSVERFRELRDALRRLAAVATRDTRPTAASPVPDLAAAVGAVNRACAYAPTWSRLAWNEDEPPARADGSSYGPEARALSRIAEETVQLFTGPDAAGLRACHAPGCVRYFVRAHPRREWCSAGCGNRARVARHYRRHHPGGADA</sequence>
<dbReference type="RefSeq" id="WP_167035212.1">
    <property type="nucleotide sequence ID" value="NZ_CP050177.1"/>
</dbReference>
<dbReference type="Gene3D" id="1.10.3300.10">
    <property type="entry name" value="Jann2411-like domain"/>
    <property type="match status" value="1"/>
</dbReference>
<dbReference type="SUPFAM" id="SSF160904">
    <property type="entry name" value="Jann2411-like"/>
    <property type="match status" value="1"/>
</dbReference>
<dbReference type="Pfam" id="PF07336">
    <property type="entry name" value="ABATE"/>
    <property type="match status" value="1"/>
</dbReference>
<protein>
    <recommendedName>
        <fullName evidence="2">Zinc finger CGNR domain-containing protein</fullName>
    </recommendedName>
</protein>
<gene>
    <name evidence="3" type="ORF">HA039_31735</name>
</gene>
<proteinExistence type="predicted"/>
<dbReference type="InterPro" id="IPR021005">
    <property type="entry name" value="Znf_CGNR"/>
</dbReference>
<reference evidence="3 4" key="1">
    <citation type="submission" date="2020-03" db="EMBL/GenBank/DDBJ databases">
        <title>A novel species.</title>
        <authorList>
            <person name="Gao J."/>
        </authorList>
    </citation>
    <scope>NUCLEOTIDE SEQUENCE [LARGE SCALE GENOMIC DNA]</scope>
    <source>
        <strain evidence="3 4">QMT-12</strain>
    </source>
</reference>
<organism evidence="3 4">
    <name type="scientific">Streptomyces liangshanensis</name>
    <dbReference type="NCBI Taxonomy" id="2717324"/>
    <lineage>
        <taxon>Bacteria</taxon>
        <taxon>Bacillati</taxon>
        <taxon>Actinomycetota</taxon>
        <taxon>Actinomycetes</taxon>
        <taxon>Kitasatosporales</taxon>
        <taxon>Streptomycetaceae</taxon>
        <taxon>Streptomyces</taxon>
    </lineage>
</organism>
<evidence type="ECO:0000313" key="3">
    <source>
        <dbReference type="EMBL" id="QIQ06278.1"/>
    </source>
</evidence>
<dbReference type="EMBL" id="CP050177">
    <property type="protein sequence ID" value="QIQ06278.1"/>
    <property type="molecule type" value="Genomic_DNA"/>
</dbReference>
<name>A0A6G9H6U6_9ACTN</name>
<feature type="region of interest" description="Disordered" evidence="1">
    <location>
        <begin position="1"/>
        <end position="27"/>
    </location>
</feature>
<evidence type="ECO:0000313" key="4">
    <source>
        <dbReference type="Proteomes" id="UP000501179"/>
    </source>
</evidence>
<dbReference type="PANTHER" id="PTHR35525">
    <property type="entry name" value="BLL6575 PROTEIN"/>
    <property type="match status" value="1"/>
</dbReference>
<evidence type="ECO:0000259" key="2">
    <source>
        <dbReference type="Pfam" id="PF11706"/>
    </source>
</evidence>
<dbReference type="Pfam" id="PF11706">
    <property type="entry name" value="zf-CGNR"/>
    <property type="match status" value="1"/>
</dbReference>
<feature type="compositionally biased region" description="Pro residues" evidence="1">
    <location>
        <begin position="1"/>
        <end position="24"/>
    </location>
</feature>
<dbReference type="InterPro" id="IPR023286">
    <property type="entry name" value="ABATE_dom_sf"/>
</dbReference>
<dbReference type="PANTHER" id="PTHR35525:SF3">
    <property type="entry name" value="BLL6575 PROTEIN"/>
    <property type="match status" value="1"/>
</dbReference>
<accession>A0A6G9H6U6</accession>
<dbReference type="InterPro" id="IPR010852">
    <property type="entry name" value="ABATE"/>
</dbReference>
<dbReference type="Proteomes" id="UP000501179">
    <property type="component" value="Chromosome"/>
</dbReference>
<evidence type="ECO:0000256" key="1">
    <source>
        <dbReference type="SAM" id="MobiDB-lite"/>
    </source>
</evidence>